<dbReference type="Proteomes" id="UP001234989">
    <property type="component" value="Chromosome 7"/>
</dbReference>
<proteinExistence type="predicted"/>
<evidence type="ECO:0000313" key="2">
    <source>
        <dbReference type="EMBL" id="WMV37960.1"/>
    </source>
</evidence>
<evidence type="ECO:0000256" key="1">
    <source>
        <dbReference type="SAM" id="MobiDB-lite"/>
    </source>
</evidence>
<feature type="region of interest" description="Disordered" evidence="1">
    <location>
        <begin position="1"/>
        <end position="22"/>
    </location>
</feature>
<protein>
    <submittedName>
        <fullName evidence="2">Uncharacterized protein</fullName>
    </submittedName>
</protein>
<evidence type="ECO:0000313" key="3">
    <source>
        <dbReference type="Proteomes" id="UP001234989"/>
    </source>
</evidence>
<dbReference type="AlphaFoldDB" id="A0AAF0U292"/>
<name>A0AAF0U292_SOLVR</name>
<sequence length="106" mass="11978">MLLEDRNRVLERGKGPATKKTTDIEVYKEGVQEKDNSHMASGGGPPEHTLNLNKTQAHLTQQLGLSSKPKTAMFTEPFSDFMNSNWGEAKHPFKHSIMDWELGKHM</sequence>
<keyword evidence="3" id="KW-1185">Reference proteome</keyword>
<organism evidence="2 3">
    <name type="scientific">Solanum verrucosum</name>
    <dbReference type="NCBI Taxonomy" id="315347"/>
    <lineage>
        <taxon>Eukaryota</taxon>
        <taxon>Viridiplantae</taxon>
        <taxon>Streptophyta</taxon>
        <taxon>Embryophyta</taxon>
        <taxon>Tracheophyta</taxon>
        <taxon>Spermatophyta</taxon>
        <taxon>Magnoliopsida</taxon>
        <taxon>eudicotyledons</taxon>
        <taxon>Gunneridae</taxon>
        <taxon>Pentapetalae</taxon>
        <taxon>asterids</taxon>
        <taxon>lamiids</taxon>
        <taxon>Solanales</taxon>
        <taxon>Solanaceae</taxon>
        <taxon>Solanoideae</taxon>
        <taxon>Solaneae</taxon>
        <taxon>Solanum</taxon>
    </lineage>
</organism>
<gene>
    <name evidence="2" type="ORF">MTR67_031345</name>
</gene>
<reference evidence="2" key="1">
    <citation type="submission" date="2023-08" db="EMBL/GenBank/DDBJ databases">
        <title>A de novo genome assembly of Solanum verrucosum Schlechtendal, a Mexican diploid species geographically isolated from the other diploid A-genome species in potato relatives.</title>
        <authorList>
            <person name="Hosaka K."/>
        </authorList>
    </citation>
    <scope>NUCLEOTIDE SEQUENCE</scope>
    <source>
        <tissue evidence="2">Young leaves</tissue>
    </source>
</reference>
<accession>A0AAF0U292</accession>
<dbReference type="EMBL" id="CP133618">
    <property type="protein sequence ID" value="WMV37960.1"/>
    <property type="molecule type" value="Genomic_DNA"/>
</dbReference>